<dbReference type="AlphaFoldDB" id="A0A179ILN2"/>
<sequence>MMNSDAVHGMDATKSELQELWPEPGICRNTWISSHRIAYNDEPPSDDSSTDVLEFEMAEHQFLGNQITPIDDKGNKFQASKVPILFLGSGSNIQPLYYGQISALAGDFYGTTNPISDGIDEDDRHKRFLDAFNTLANNPQDQPQDARALIKYLQLEVDEVGRAHREKRDPSTIYKGGEVVSNVTLQMMTSSRKKANFLSYAKLALINWDHFGDDARTSYTTGHKAAIELAARGGRAKDALFKAYAMNAFADHFLQDLFSAGHLRTPRRLLHGPTTLADKCAQYMHDEDCALGLSVTNKKGEHWVAYGDRRLLDRVNEDNLKRCLAAVHASSMEVYTAWNTKKALPVSEFGAWNTIPTKTSATATSQKLPPLFLLGPSGLYKDLKRRTDIDDRSKWRHDTNWTTPTTALALVRSKRWNYPMTF</sequence>
<dbReference type="CDD" id="cd22893">
    <property type="entry name" value="PlcA-like"/>
    <property type="match status" value="1"/>
</dbReference>
<dbReference type="Proteomes" id="UP000243081">
    <property type="component" value="Unassembled WGS sequence"/>
</dbReference>
<proteinExistence type="predicted"/>
<keyword evidence="2" id="KW-1185">Reference proteome</keyword>
<reference evidence="1 2" key="1">
    <citation type="submission" date="2016-03" db="EMBL/GenBank/DDBJ databases">
        <title>Fine-scale spatial genetic structure of a fungal parasite of coffee scale insects.</title>
        <authorList>
            <person name="Jackson D."/>
            <person name="Zemenick K.A."/>
            <person name="Malloure B."/>
            <person name="Quandt C.A."/>
            <person name="James T.Y."/>
        </authorList>
    </citation>
    <scope>NUCLEOTIDE SEQUENCE [LARGE SCALE GENOMIC DNA]</scope>
    <source>
        <strain evidence="1 2">UM487</strain>
    </source>
</reference>
<name>A0A179ILN2_CORDF</name>
<accession>A0A179ILN2</accession>
<dbReference type="InterPro" id="IPR049756">
    <property type="entry name" value="PlcA-like_dom"/>
</dbReference>
<gene>
    <name evidence="1" type="ORF">LLEC1_02917</name>
</gene>
<comment type="caution">
    <text evidence="1">The sequence shown here is derived from an EMBL/GenBank/DDBJ whole genome shotgun (WGS) entry which is preliminary data.</text>
</comment>
<evidence type="ECO:0000313" key="2">
    <source>
        <dbReference type="Proteomes" id="UP000243081"/>
    </source>
</evidence>
<dbReference type="EMBL" id="LUKN01000515">
    <property type="protein sequence ID" value="OAR02772.1"/>
    <property type="molecule type" value="Genomic_DNA"/>
</dbReference>
<organism evidence="1 2">
    <name type="scientific">Cordyceps confragosa</name>
    <name type="common">Lecanicillium lecanii</name>
    <dbReference type="NCBI Taxonomy" id="2714763"/>
    <lineage>
        <taxon>Eukaryota</taxon>
        <taxon>Fungi</taxon>
        <taxon>Dikarya</taxon>
        <taxon>Ascomycota</taxon>
        <taxon>Pezizomycotina</taxon>
        <taxon>Sordariomycetes</taxon>
        <taxon>Hypocreomycetidae</taxon>
        <taxon>Hypocreales</taxon>
        <taxon>Cordycipitaceae</taxon>
        <taxon>Akanthomyces</taxon>
    </lineage>
</organism>
<dbReference type="OrthoDB" id="4330301at2759"/>
<protein>
    <submittedName>
        <fullName evidence="1">Uncharacterized protein</fullName>
    </submittedName>
</protein>
<evidence type="ECO:0000313" key="1">
    <source>
        <dbReference type="EMBL" id="OAR02772.1"/>
    </source>
</evidence>
<dbReference type="OMA" id="NWDHFGD"/>